<comment type="caution">
    <text evidence="1">The sequence shown here is derived from an EMBL/GenBank/DDBJ whole genome shotgun (WGS) entry which is preliminary data.</text>
</comment>
<reference evidence="2" key="1">
    <citation type="journal article" date="2019" name="Int. J. Syst. Evol. Microbiol.">
        <title>The Global Catalogue of Microorganisms (GCM) 10K type strain sequencing project: providing services to taxonomists for standard genome sequencing and annotation.</title>
        <authorList>
            <consortium name="The Broad Institute Genomics Platform"/>
            <consortium name="The Broad Institute Genome Sequencing Center for Infectious Disease"/>
            <person name="Wu L."/>
            <person name="Ma J."/>
        </authorList>
    </citation>
    <scope>NUCLEOTIDE SEQUENCE [LARGE SCALE GENOMIC DNA]</scope>
    <source>
        <strain evidence="2">JCM 17805</strain>
    </source>
</reference>
<evidence type="ECO:0000313" key="1">
    <source>
        <dbReference type="EMBL" id="GAA4650834.1"/>
    </source>
</evidence>
<accession>A0ABP8V605</accession>
<dbReference type="EMBL" id="BAABFL010000422">
    <property type="protein sequence ID" value="GAA4650834.1"/>
    <property type="molecule type" value="Genomic_DNA"/>
</dbReference>
<proteinExistence type="predicted"/>
<dbReference type="RefSeq" id="WP_345197087.1">
    <property type="nucleotide sequence ID" value="NZ_BAABFL010000422.1"/>
</dbReference>
<dbReference type="Proteomes" id="UP001500604">
    <property type="component" value="Unassembled WGS sequence"/>
</dbReference>
<organism evidence="1 2">
    <name type="scientific">Kistimonas scapharcae</name>
    <dbReference type="NCBI Taxonomy" id="1036133"/>
    <lineage>
        <taxon>Bacteria</taxon>
        <taxon>Pseudomonadati</taxon>
        <taxon>Pseudomonadota</taxon>
        <taxon>Gammaproteobacteria</taxon>
        <taxon>Oceanospirillales</taxon>
        <taxon>Endozoicomonadaceae</taxon>
        <taxon>Kistimonas</taxon>
    </lineage>
</organism>
<name>A0ABP8V605_9GAMM</name>
<sequence length="79" mass="9670">MTDQQQADAIVRNYQARKRKELAEIARRRRHTCSYCRQQTTGGRYCSPGCEAEHARAMDQWFRQRRREQQEKNRRERAR</sequence>
<evidence type="ECO:0000313" key="2">
    <source>
        <dbReference type="Proteomes" id="UP001500604"/>
    </source>
</evidence>
<gene>
    <name evidence="1" type="ORF">GCM10023116_31170</name>
</gene>
<protein>
    <submittedName>
        <fullName evidence="1">Uncharacterized protein</fullName>
    </submittedName>
</protein>
<keyword evidence="2" id="KW-1185">Reference proteome</keyword>